<organism evidence="16 18">
    <name type="scientific">Dinoponera quadriceps</name>
    <name type="common">South American ant</name>
    <dbReference type="NCBI Taxonomy" id="609295"/>
    <lineage>
        <taxon>Eukaryota</taxon>
        <taxon>Metazoa</taxon>
        <taxon>Ecdysozoa</taxon>
        <taxon>Arthropoda</taxon>
        <taxon>Hexapoda</taxon>
        <taxon>Insecta</taxon>
        <taxon>Pterygota</taxon>
        <taxon>Neoptera</taxon>
        <taxon>Endopterygota</taxon>
        <taxon>Hymenoptera</taxon>
        <taxon>Apocrita</taxon>
        <taxon>Aculeata</taxon>
        <taxon>Formicoidea</taxon>
        <taxon>Formicidae</taxon>
        <taxon>Ponerinae</taxon>
        <taxon>Ponerini</taxon>
        <taxon>Dinoponera</taxon>
    </lineage>
</organism>
<comment type="subcellular location">
    <subcellularLocation>
        <location evidence="3">Endoplasmic reticulum membrane</location>
        <topology evidence="3">Peripheral membrane protein</topology>
    </subcellularLocation>
    <subcellularLocation>
        <location evidence="2">Microsome membrane</location>
        <topology evidence="2">Peripheral membrane protein</topology>
    </subcellularLocation>
</comment>
<keyword evidence="5 13" id="KW-0349">Heme</keyword>
<dbReference type="GO" id="GO:0020037">
    <property type="term" value="F:heme binding"/>
    <property type="evidence" value="ECO:0007669"/>
    <property type="project" value="InterPro"/>
</dbReference>
<keyword evidence="11 14" id="KW-0503">Monooxygenase</keyword>
<comment type="similarity">
    <text evidence="4 14">Belongs to the cytochrome P450 family.</text>
</comment>
<dbReference type="PRINTS" id="PR00463">
    <property type="entry name" value="EP450I"/>
</dbReference>
<evidence type="ECO:0000313" key="16">
    <source>
        <dbReference type="Proteomes" id="UP000515204"/>
    </source>
</evidence>
<evidence type="ECO:0000256" key="13">
    <source>
        <dbReference type="PIRSR" id="PIRSR602401-1"/>
    </source>
</evidence>
<evidence type="ECO:0000256" key="10">
    <source>
        <dbReference type="ARBA" id="ARBA00023004"/>
    </source>
</evidence>
<dbReference type="RefSeq" id="XP_014482990.1">
    <property type="nucleotide sequence ID" value="XM_014627504.1"/>
</dbReference>
<dbReference type="InterPro" id="IPR050476">
    <property type="entry name" value="Insect_CytP450_Detox"/>
</dbReference>
<dbReference type="FunFam" id="1.10.630.10:FF:000042">
    <property type="entry name" value="Cytochrome P450"/>
    <property type="match status" value="1"/>
</dbReference>
<keyword evidence="10 13" id="KW-0408">Iron</keyword>
<dbReference type="InterPro" id="IPR002401">
    <property type="entry name" value="Cyt_P450_E_grp-I"/>
</dbReference>
<dbReference type="GeneID" id="106748699"/>
<dbReference type="GO" id="GO:0016705">
    <property type="term" value="F:oxidoreductase activity, acting on paired donors, with incorporation or reduction of molecular oxygen"/>
    <property type="evidence" value="ECO:0007669"/>
    <property type="project" value="InterPro"/>
</dbReference>
<dbReference type="GO" id="GO:0004497">
    <property type="term" value="F:monooxygenase activity"/>
    <property type="evidence" value="ECO:0007669"/>
    <property type="project" value="UniProtKB-KW"/>
</dbReference>
<feature type="chain" id="PRO_5044646809" evidence="15">
    <location>
        <begin position="20"/>
        <end position="499"/>
    </location>
</feature>
<keyword evidence="9 14" id="KW-0560">Oxidoreductase</keyword>
<evidence type="ECO:0000256" key="14">
    <source>
        <dbReference type="RuleBase" id="RU000461"/>
    </source>
</evidence>
<dbReference type="SUPFAM" id="SSF48264">
    <property type="entry name" value="Cytochrome P450"/>
    <property type="match status" value="1"/>
</dbReference>
<comment type="cofactor">
    <cofactor evidence="1 13">
        <name>heme</name>
        <dbReference type="ChEBI" id="CHEBI:30413"/>
    </cofactor>
</comment>
<evidence type="ECO:0000256" key="8">
    <source>
        <dbReference type="ARBA" id="ARBA00022848"/>
    </source>
</evidence>
<keyword evidence="15" id="KW-0732">Signal</keyword>
<keyword evidence="8" id="KW-0492">Microsome</keyword>
<dbReference type="CDD" id="cd11056">
    <property type="entry name" value="CYP6-like"/>
    <property type="match status" value="1"/>
</dbReference>
<accession>A0A6P3XWQ8</accession>
<sequence>MTNIFFILLALLVMLYLWGKRKHSYWERRGIRSLPGLHWFFGNFKDAVLMRKSSGMLIGDLHKQAADEDDVVGIYILHKPFLLVRNPELIKQMLIKDFHMFPNRHFSAQSTIDEIGSSSLFSISNPKWKHMRTKMSPVFTSGKLKNLFLLMVESAESMGAYLRDQFKGDSKVASFNVKETFYKYTTNVIASMAFGICINSFDTPTPEFYTNSVIAFQQNFLRSVRFFFLFFFPNIGKYFGLKMLGEQTNYFRRVFWNSMDNRRFSKKKRGDLIDSLLQLKNEDATNEIFQFEGDTLIAQAAIFFAAGRETSITTMTYTLCELAKKPEIQKRLRREILEKIEAANGAVTYEAVQDMKYLYQVVSETMRLYPPAPLIDRVPLEDYTFPGTKITVEKGTPVYIALYGLHTDPRYHSNPTTFDPDRFSDERKNEMLPCTFMPFGEGPRNCIGSRLGYLQTAVGLISILQDYEVALNPSWLSTVDKRNVFTTPPMGFQLDLKKI</sequence>
<gene>
    <name evidence="17 18 19" type="primary">LOC106748699</name>
</gene>
<dbReference type="RefSeq" id="XP_014482991.1">
    <property type="nucleotide sequence ID" value="XM_014627505.1"/>
</dbReference>
<dbReference type="GO" id="GO:0005506">
    <property type="term" value="F:iron ion binding"/>
    <property type="evidence" value="ECO:0007669"/>
    <property type="project" value="InterPro"/>
</dbReference>
<dbReference type="InterPro" id="IPR001128">
    <property type="entry name" value="Cyt_P450"/>
</dbReference>
<dbReference type="RefSeq" id="XP_014482989.1">
    <property type="nucleotide sequence ID" value="XM_014627503.1"/>
</dbReference>
<dbReference type="Gene3D" id="1.10.630.10">
    <property type="entry name" value="Cytochrome P450"/>
    <property type="match status" value="1"/>
</dbReference>
<proteinExistence type="inferred from homology"/>
<reference evidence="17 18" key="1">
    <citation type="submission" date="2025-04" db="UniProtKB">
        <authorList>
            <consortium name="RefSeq"/>
        </authorList>
    </citation>
    <scope>IDENTIFICATION</scope>
</reference>
<evidence type="ECO:0000256" key="1">
    <source>
        <dbReference type="ARBA" id="ARBA00001971"/>
    </source>
</evidence>
<keyword evidence="16" id="KW-1185">Reference proteome</keyword>
<evidence type="ECO:0000256" key="4">
    <source>
        <dbReference type="ARBA" id="ARBA00010617"/>
    </source>
</evidence>
<dbReference type="AlphaFoldDB" id="A0A6P3XWQ8"/>
<dbReference type="Pfam" id="PF00067">
    <property type="entry name" value="p450"/>
    <property type="match status" value="1"/>
</dbReference>
<dbReference type="PANTHER" id="PTHR24292">
    <property type="entry name" value="CYTOCHROME P450"/>
    <property type="match status" value="1"/>
</dbReference>
<protein>
    <submittedName>
        <fullName evidence="17 18">Cytochrome P450 6k1-like</fullName>
    </submittedName>
</protein>
<dbReference type="PANTHER" id="PTHR24292:SF45">
    <property type="entry name" value="CYTOCHROME P450 6G1-RELATED"/>
    <property type="match status" value="1"/>
</dbReference>
<keyword evidence="6 13" id="KW-0479">Metal-binding</keyword>
<evidence type="ECO:0000256" key="15">
    <source>
        <dbReference type="SAM" id="SignalP"/>
    </source>
</evidence>
<dbReference type="InterPro" id="IPR036396">
    <property type="entry name" value="Cyt_P450_sf"/>
</dbReference>
<dbReference type="PROSITE" id="PS00086">
    <property type="entry name" value="CYTOCHROME_P450"/>
    <property type="match status" value="1"/>
</dbReference>
<keyword evidence="7" id="KW-0256">Endoplasmic reticulum</keyword>
<dbReference type="InterPro" id="IPR017972">
    <property type="entry name" value="Cyt_P450_CS"/>
</dbReference>
<evidence type="ECO:0000313" key="19">
    <source>
        <dbReference type="RefSeq" id="XP_014482991.1"/>
    </source>
</evidence>
<dbReference type="OrthoDB" id="2789670at2759"/>
<evidence type="ECO:0000256" key="12">
    <source>
        <dbReference type="ARBA" id="ARBA00023136"/>
    </source>
</evidence>
<dbReference type="KEGG" id="dqu:106748699"/>
<dbReference type="GO" id="GO:0005789">
    <property type="term" value="C:endoplasmic reticulum membrane"/>
    <property type="evidence" value="ECO:0007669"/>
    <property type="project" value="UniProtKB-SubCell"/>
</dbReference>
<evidence type="ECO:0000256" key="11">
    <source>
        <dbReference type="ARBA" id="ARBA00023033"/>
    </source>
</evidence>
<dbReference type="PRINTS" id="PR00385">
    <property type="entry name" value="P450"/>
</dbReference>
<evidence type="ECO:0000256" key="5">
    <source>
        <dbReference type="ARBA" id="ARBA00022617"/>
    </source>
</evidence>
<evidence type="ECO:0000256" key="9">
    <source>
        <dbReference type="ARBA" id="ARBA00023002"/>
    </source>
</evidence>
<evidence type="ECO:0000256" key="7">
    <source>
        <dbReference type="ARBA" id="ARBA00022824"/>
    </source>
</evidence>
<evidence type="ECO:0000256" key="6">
    <source>
        <dbReference type="ARBA" id="ARBA00022723"/>
    </source>
</evidence>
<feature type="signal peptide" evidence="15">
    <location>
        <begin position="1"/>
        <end position="19"/>
    </location>
</feature>
<feature type="binding site" description="axial binding residue" evidence="13">
    <location>
        <position position="446"/>
    </location>
    <ligand>
        <name>heme</name>
        <dbReference type="ChEBI" id="CHEBI:30413"/>
    </ligand>
    <ligandPart>
        <name>Fe</name>
        <dbReference type="ChEBI" id="CHEBI:18248"/>
    </ligandPart>
</feature>
<evidence type="ECO:0000313" key="17">
    <source>
        <dbReference type="RefSeq" id="XP_014482989.1"/>
    </source>
</evidence>
<dbReference type="Proteomes" id="UP000515204">
    <property type="component" value="Unplaced"/>
</dbReference>
<evidence type="ECO:0000313" key="18">
    <source>
        <dbReference type="RefSeq" id="XP_014482990.1"/>
    </source>
</evidence>
<evidence type="ECO:0000256" key="2">
    <source>
        <dbReference type="ARBA" id="ARBA00004174"/>
    </source>
</evidence>
<evidence type="ECO:0000256" key="3">
    <source>
        <dbReference type="ARBA" id="ARBA00004406"/>
    </source>
</evidence>
<name>A0A6P3XWQ8_DINQU</name>
<keyword evidence="12" id="KW-0472">Membrane</keyword>